<accession>L1M616</accession>
<dbReference type="Pfam" id="PF16778">
    <property type="entry name" value="Phage_tail_APC"/>
    <property type="match status" value="1"/>
</dbReference>
<dbReference type="InterPro" id="IPR031893">
    <property type="entry name" value="Phage_tail_APC"/>
</dbReference>
<proteinExistence type="predicted"/>
<dbReference type="Proteomes" id="UP000010448">
    <property type="component" value="Unassembled WGS sequence"/>
</dbReference>
<dbReference type="EMBL" id="AMWJ02000002">
    <property type="protein sequence ID" value="NNJ17108.1"/>
    <property type="molecule type" value="Genomic_DNA"/>
</dbReference>
<evidence type="ECO:0000313" key="2">
    <source>
        <dbReference type="Proteomes" id="UP000010448"/>
    </source>
</evidence>
<dbReference type="RefSeq" id="WP_009395205.1">
    <property type="nucleotide sequence ID" value="NZ_AMWJ02000002.1"/>
</dbReference>
<dbReference type="AlphaFoldDB" id="L1M616"/>
<keyword evidence="2" id="KW-1185">Reference proteome</keyword>
<sequence>MQEQSAPETAVENDPRHDFSGIQVKQDGSFILTLNGCPFHATQAETPEVHARITRALEEGAGSTPYVEPVPTQEENEQHERIWRDQQINRVSWLRDRHRDELQLERRTSLTAEQYAELLDYLQALRDWPQSLEFPAASSRPAAPPWITSQIH</sequence>
<dbReference type="eggNOG" id="ENOG5033GX7">
    <property type="taxonomic scope" value="Bacteria"/>
</dbReference>
<reference evidence="1 2" key="1">
    <citation type="journal article" date="2013" name="Genome Announc.">
        <title>Genome Sequence of Naphthalene-Degrading Soil Bacterium Pseudomonas putida CSV86.</title>
        <authorList>
            <person name="Phale P.S."/>
            <person name="Paliwal V."/>
            <person name="Raju S.C."/>
            <person name="Modak A."/>
            <person name="Purohit H.J."/>
        </authorList>
    </citation>
    <scope>NUCLEOTIDE SEQUENCE [LARGE SCALE GENOMIC DNA]</scope>
    <source>
        <strain evidence="1 2">CSV86</strain>
    </source>
</reference>
<comment type="caution">
    <text evidence="1">The sequence shown here is derived from an EMBL/GenBank/DDBJ whole genome shotgun (WGS) entry which is preliminary data.</text>
</comment>
<organism evidence="1 2">
    <name type="scientific">Pseudomonas bharatica CSV86</name>
    <dbReference type="NCBI Taxonomy" id="1005395"/>
    <lineage>
        <taxon>Bacteria</taxon>
        <taxon>Pseudomonadati</taxon>
        <taxon>Pseudomonadota</taxon>
        <taxon>Gammaproteobacteria</taxon>
        <taxon>Pseudomonadales</taxon>
        <taxon>Pseudomonadaceae</taxon>
        <taxon>Pseudomonas</taxon>
        <taxon>Pseudomonas bharatica</taxon>
    </lineage>
</organism>
<name>L1M616_9PSED</name>
<evidence type="ECO:0000313" key="1">
    <source>
        <dbReference type="EMBL" id="NNJ17108.1"/>
    </source>
</evidence>
<protein>
    <submittedName>
        <fullName evidence="1">Uncharacterized protein</fullName>
    </submittedName>
</protein>
<dbReference type="OrthoDB" id="6465464at2"/>
<gene>
    <name evidence="1" type="ORF">CSV86_018955</name>
</gene>